<dbReference type="InterPro" id="IPR001647">
    <property type="entry name" value="HTH_TetR"/>
</dbReference>
<evidence type="ECO:0000313" key="6">
    <source>
        <dbReference type="EMBL" id="SEN93334.1"/>
    </source>
</evidence>
<dbReference type="PANTHER" id="PTHR47506:SF1">
    <property type="entry name" value="HTH-TYPE TRANSCRIPTIONAL REGULATOR YJDC"/>
    <property type="match status" value="1"/>
</dbReference>
<dbReference type="PROSITE" id="PS01081">
    <property type="entry name" value="HTH_TETR_1"/>
    <property type="match status" value="1"/>
</dbReference>
<dbReference type="SUPFAM" id="SSF46689">
    <property type="entry name" value="Homeodomain-like"/>
    <property type="match status" value="1"/>
</dbReference>
<keyword evidence="3" id="KW-0804">Transcription</keyword>
<dbReference type="InterPro" id="IPR023772">
    <property type="entry name" value="DNA-bd_HTH_TetR-type_CS"/>
</dbReference>
<sequence>MKQEIKSELTRQLIIDKAFVLFYKNGFHAISVDRVMKETKLTKGAFYHHFKDKKELGLAVISNRIQSRVYDNMILPLLEVGDPFLILKTVFCERIKNFSIEEKQSGCPMSNLINEISDSEVAYQLALKKIIEEWKLALIQLLEKAKADNLIAREVSTSSVAVFLISAFEGVRGIRKLYNNDVVLEDYLLAVERYIDLLR</sequence>
<dbReference type="PROSITE" id="PS50977">
    <property type="entry name" value="HTH_TETR_2"/>
    <property type="match status" value="1"/>
</dbReference>
<dbReference type="EMBL" id="FODN01000002">
    <property type="protein sequence ID" value="SEN93334.1"/>
    <property type="molecule type" value="Genomic_DNA"/>
</dbReference>
<evidence type="ECO:0000256" key="2">
    <source>
        <dbReference type="ARBA" id="ARBA00023125"/>
    </source>
</evidence>
<proteinExistence type="predicted"/>
<dbReference type="SUPFAM" id="SSF48498">
    <property type="entry name" value="Tetracyclin repressor-like, C-terminal domain"/>
    <property type="match status" value="1"/>
</dbReference>
<dbReference type="OrthoDB" id="9798857at2"/>
<gene>
    <name evidence="6" type="ORF">SAMN04487942_1212</name>
</gene>
<dbReference type="InterPro" id="IPR011075">
    <property type="entry name" value="TetR_C"/>
</dbReference>
<keyword evidence="1" id="KW-0805">Transcription regulation</keyword>
<protein>
    <submittedName>
        <fullName evidence="6">Transcriptional regulator, TetR family</fullName>
    </submittedName>
</protein>
<evidence type="ECO:0000259" key="5">
    <source>
        <dbReference type="PROSITE" id="PS50977"/>
    </source>
</evidence>
<dbReference type="Pfam" id="PF00440">
    <property type="entry name" value="TetR_N"/>
    <property type="match status" value="1"/>
</dbReference>
<accession>A0A1H8KKD1</accession>
<dbReference type="Gene3D" id="1.10.357.10">
    <property type="entry name" value="Tetracycline Repressor, domain 2"/>
    <property type="match status" value="1"/>
</dbReference>
<dbReference type="InterPro" id="IPR009057">
    <property type="entry name" value="Homeodomain-like_sf"/>
</dbReference>
<dbReference type="PANTHER" id="PTHR47506">
    <property type="entry name" value="TRANSCRIPTIONAL REGULATORY PROTEIN"/>
    <property type="match status" value="1"/>
</dbReference>
<evidence type="ECO:0000256" key="1">
    <source>
        <dbReference type="ARBA" id="ARBA00023015"/>
    </source>
</evidence>
<feature type="DNA-binding region" description="H-T-H motif" evidence="4">
    <location>
        <begin position="31"/>
        <end position="50"/>
    </location>
</feature>
<evidence type="ECO:0000256" key="4">
    <source>
        <dbReference type="PROSITE-ProRule" id="PRU00335"/>
    </source>
</evidence>
<dbReference type="GO" id="GO:0003677">
    <property type="term" value="F:DNA binding"/>
    <property type="evidence" value="ECO:0007669"/>
    <property type="project" value="UniProtKB-UniRule"/>
</dbReference>
<organism evidence="6 7">
    <name type="scientific">Flavobacterium sinopsychrotolerans</name>
    <dbReference type="NCBI Taxonomy" id="604089"/>
    <lineage>
        <taxon>Bacteria</taxon>
        <taxon>Pseudomonadati</taxon>
        <taxon>Bacteroidota</taxon>
        <taxon>Flavobacteriia</taxon>
        <taxon>Flavobacteriales</taxon>
        <taxon>Flavobacteriaceae</taxon>
        <taxon>Flavobacterium</taxon>
    </lineage>
</organism>
<dbReference type="Proteomes" id="UP000198657">
    <property type="component" value="Unassembled WGS sequence"/>
</dbReference>
<dbReference type="Pfam" id="PF16925">
    <property type="entry name" value="TetR_C_13"/>
    <property type="match status" value="1"/>
</dbReference>
<dbReference type="InterPro" id="IPR036271">
    <property type="entry name" value="Tet_transcr_reg_TetR-rel_C_sf"/>
</dbReference>
<dbReference type="AlphaFoldDB" id="A0A1H8KKD1"/>
<dbReference type="RefSeq" id="WP_091166702.1">
    <property type="nucleotide sequence ID" value="NZ_CBCSFM010000003.1"/>
</dbReference>
<feature type="domain" description="HTH tetR-type" evidence="5">
    <location>
        <begin position="8"/>
        <end position="68"/>
    </location>
</feature>
<dbReference type="STRING" id="604089.SAMN04487942_1212"/>
<keyword evidence="7" id="KW-1185">Reference proteome</keyword>
<reference evidence="7" key="1">
    <citation type="submission" date="2016-10" db="EMBL/GenBank/DDBJ databases">
        <authorList>
            <person name="Varghese N."/>
            <person name="Submissions S."/>
        </authorList>
    </citation>
    <scope>NUCLEOTIDE SEQUENCE [LARGE SCALE GENOMIC DNA]</scope>
    <source>
        <strain evidence="7">CGMCC 1.8704</strain>
    </source>
</reference>
<keyword evidence="2 4" id="KW-0238">DNA-binding</keyword>
<evidence type="ECO:0000313" key="7">
    <source>
        <dbReference type="Proteomes" id="UP000198657"/>
    </source>
</evidence>
<name>A0A1H8KKD1_9FLAO</name>
<evidence type="ECO:0000256" key="3">
    <source>
        <dbReference type="ARBA" id="ARBA00023163"/>
    </source>
</evidence>
<dbReference type="PRINTS" id="PR00455">
    <property type="entry name" value="HTHTETR"/>
</dbReference>